<dbReference type="EMBL" id="JBFOLJ010000010">
    <property type="protein sequence ID" value="KAL2501280.1"/>
    <property type="molecule type" value="Genomic_DNA"/>
</dbReference>
<comment type="caution">
    <text evidence="1">The sequence shown here is derived from an EMBL/GenBank/DDBJ whole genome shotgun (WGS) entry which is preliminary data.</text>
</comment>
<organism evidence="1 2">
    <name type="scientific">Forsythia ovata</name>
    <dbReference type="NCBI Taxonomy" id="205694"/>
    <lineage>
        <taxon>Eukaryota</taxon>
        <taxon>Viridiplantae</taxon>
        <taxon>Streptophyta</taxon>
        <taxon>Embryophyta</taxon>
        <taxon>Tracheophyta</taxon>
        <taxon>Spermatophyta</taxon>
        <taxon>Magnoliopsida</taxon>
        <taxon>eudicotyledons</taxon>
        <taxon>Gunneridae</taxon>
        <taxon>Pentapetalae</taxon>
        <taxon>asterids</taxon>
        <taxon>lamiids</taxon>
        <taxon>Lamiales</taxon>
        <taxon>Oleaceae</taxon>
        <taxon>Forsythieae</taxon>
        <taxon>Forsythia</taxon>
    </lineage>
</organism>
<dbReference type="Proteomes" id="UP001604277">
    <property type="component" value="Unassembled WGS sequence"/>
</dbReference>
<keyword evidence="2" id="KW-1185">Reference proteome</keyword>
<proteinExistence type="predicted"/>
<gene>
    <name evidence="1" type="ORF">Fot_35128</name>
</gene>
<protein>
    <submittedName>
        <fullName evidence="1">Uncharacterized protein</fullName>
    </submittedName>
</protein>
<sequence>MAPIYFTYIPICLGAVWECFLERNKGYAINRGYGRLKKAKEELAATKDSVAEAKTKVVRTYKKKFPKMPKYAPLTSLFMDGDQLTEMIRVVHPEWDLSILLAEAVPCTEAAAPAISFSAEVAPSDIPSQALHCVDPKEAARQ</sequence>
<dbReference type="AlphaFoldDB" id="A0ABD1SKM8"/>
<evidence type="ECO:0000313" key="1">
    <source>
        <dbReference type="EMBL" id="KAL2501280.1"/>
    </source>
</evidence>
<reference evidence="2" key="1">
    <citation type="submission" date="2024-07" db="EMBL/GenBank/DDBJ databases">
        <title>Two chromosome-level genome assemblies of Korean endemic species Abeliophyllum distichum and Forsythia ovata (Oleaceae).</title>
        <authorList>
            <person name="Jang H."/>
        </authorList>
    </citation>
    <scope>NUCLEOTIDE SEQUENCE [LARGE SCALE GENOMIC DNA]</scope>
</reference>
<evidence type="ECO:0000313" key="2">
    <source>
        <dbReference type="Proteomes" id="UP001604277"/>
    </source>
</evidence>
<accession>A0ABD1SKM8</accession>
<name>A0ABD1SKM8_9LAMI</name>